<evidence type="ECO:0000259" key="4">
    <source>
        <dbReference type="PROSITE" id="PS50041"/>
    </source>
</evidence>
<feature type="transmembrane region" description="Helical" evidence="3">
    <location>
        <begin position="30"/>
        <end position="49"/>
    </location>
</feature>
<evidence type="ECO:0000256" key="3">
    <source>
        <dbReference type="SAM" id="Phobius"/>
    </source>
</evidence>
<keyword evidence="3" id="KW-0472">Membrane</keyword>
<comment type="caution">
    <text evidence="5">The sequence shown here is derived from an EMBL/GenBank/DDBJ whole genome shotgun (WGS) entry which is preliminary data.</text>
</comment>
<dbReference type="PROSITE" id="PS50041">
    <property type="entry name" value="C_TYPE_LECTIN_2"/>
    <property type="match status" value="1"/>
</dbReference>
<sequence length="251" mass="28293">MQSDVAREGLQDDFMLLSGRNYFLRRVKPVHVICTLLAVSYVLIVVLFVTSSNDGPKQPQQVESNDTALVVAAMQGNVQSSAVGQRTLGDQMTALQNKFDTLLLKMTDLENIMKKDIPANLCGTGSEAWEYYNGSCYLFLNVKSTWMEGKVKCETKSATLTVISSEGEQSFLVGKTRDQRFWIGLTDMDEEKEWQWVDGTDYKSSIKFWLPNEPNDSNQNEDCAELRSGGEWNDVRCNDQCFTICEKKAST</sequence>
<dbReference type="GO" id="GO:0030246">
    <property type="term" value="F:carbohydrate binding"/>
    <property type="evidence" value="ECO:0007669"/>
    <property type="project" value="UniProtKB-KW"/>
</dbReference>
<dbReference type="Proteomes" id="UP001066276">
    <property type="component" value="Chromosome 4_1"/>
</dbReference>
<dbReference type="AlphaFoldDB" id="A0AAV7T859"/>
<dbReference type="InterPro" id="IPR016186">
    <property type="entry name" value="C-type_lectin-like/link_sf"/>
</dbReference>
<keyword evidence="3" id="KW-0812">Transmembrane</keyword>
<feature type="domain" description="C-type lectin" evidence="4">
    <location>
        <begin position="132"/>
        <end position="246"/>
    </location>
</feature>
<organism evidence="5 6">
    <name type="scientific">Pleurodeles waltl</name>
    <name type="common">Iberian ribbed newt</name>
    <dbReference type="NCBI Taxonomy" id="8319"/>
    <lineage>
        <taxon>Eukaryota</taxon>
        <taxon>Metazoa</taxon>
        <taxon>Chordata</taxon>
        <taxon>Craniata</taxon>
        <taxon>Vertebrata</taxon>
        <taxon>Euteleostomi</taxon>
        <taxon>Amphibia</taxon>
        <taxon>Batrachia</taxon>
        <taxon>Caudata</taxon>
        <taxon>Salamandroidea</taxon>
        <taxon>Salamandridae</taxon>
        <taxon>Pleurodelinae</taxon>
        <taxon>Pleurodeles</taxon>
    </lineage>
</organism>
<dbReference type="InterPro" id="IPR050111">
    <property type="entry name" value="C-type_lectin/snaclec_domain"/>
</dbReference>
<protein>
    <recommendedName>
        <fullName evidence="4">C-type lectin domain-containing protein</fullName>
    </recommendedName>
</protein>
<accession>A0AAV7T859</accession>
<dbReference type="InterPro" id="IPR033989">
    <property type="entry name" value="CD209-like_CTLD"/>
</dbReference>
<dbReference type="SMART" id="SM00034">
    <property type="entry name" value="CLECT"/>
    <property type="match status" value="1"/>
</dbReference>
<gene>
    <name evidence="5" type="ORF">NDU88_004572</name>
</gene>
<dbReference type="EMBL" id="JANPWB010000007">
    <property type="protein sequence ID" value="KAJ1172729.1"/>
    <property type="molecule type" value="Genomic_DNA"/>
</dbReference>
<evidence type="ECO:0000256" key="1">
    <source>
        <dbReference type="ARBA" id="ARBA00022734"/>
    </source>
</evidence>
<dbReference type="InterPro" id="IPR001304">
    <property type="entry name" value="C-type_lectin-like"/>
</dbReference>
<dbReference type="CDD" id="cd03590">
    <property type="entry name" value="CLECT_DC-SIGN_like"/>
    <property type="match status" value="1"/>
</dbReference>
<dbReference type="PANTHER" id="PTHR22803">
    <property type="entry name" value="MANNOSE, PHOSPHOLIPASE, LECTIN RECEPTOR RELATED"/>
    <property type="match status" value="1"/>
</dbReference>
<dbReference type="Gene3D" id="3.10.100.10">
    <property type="entry name" value="Mannose-Binding Protein A, subunit A"/>
    <property type="match status" value="1"/>
</dbReference>
<keyword evidence="2" id="KW-1015">Disulfide bond</keyword>
<dbReference type="InterPro" id="IPR018378">
    <property type="entry name" value="C-type_lectin_CS"/>
</dbReference>
<dbReference type="PROSITE" id="PS00615">
    <property type="entry name" value="C_TYPE_LECTIN_1"/>
    <property type="match status" value="1"/>
</dbReference>
<name>A0AAV7T859_PLEWA</name>
<proteinExistence type="predicted"/>
<dbReference type="SUPFAM" id="SSF56436">
    <property type="entry name" value="C-type lectin-like"/>
    <property type="match status" value="1"/>
</dbReference>
<keyword evidence="6" id="KW-1185">Reference proteome</keyword>
<keyword evidence="3" id="KW-1133">Transmembrane helix</keyword>
<keyword evidence="1" id="KW-0430">Lectin</keyword>
<evidence type="ECO:0000313" key="6">
    <source>
        <dbReference type="Proteomes" id="UP001066276"/>
    </source>
</evidence>
<dbReference type="InterPro" id="IPR016187">
    <property type="entry name" value="CTDL_fold"/>
</dbReference>
<dbReference type="Pfam" id="PF00059">
    <property type="entry name" value="Lectin_C"/>
    <property type="match status" value="1"/>
</dbReference>
<evidence type="ECO:0000256" key="2">
    <source>
        <dbReference type="ARBA" id="ARBA00023157"/>
    </source>
</evidence>
<reference evidence="5" key="1">
    <citation type="journal article" date="2022" name="bioRxiv">
        <title>Sequencing and chromosome-scale assembly of the giantPleurodeles waltlgenome.</title>
        <authorList>
            <person name="Brown T."/>
            <person name="Elewa A."/>
            <person name="Iarovenko S."/>
            <person name="Subramanian E."/>
            <person name="Araus A.J."/>
            <person name="Petzold A."/>
            <person name="Susuki M."/>
            <person name="Suzuki K.-i.T."/>
            <person name="Hayashi T."/>
            <person name="Toyoda A."/>
            <person name="Oliveira C."/>
            <person name="Osipova E."/>
            <person name="Leigh N.D."/>
            <person name="Simon A."/>
            <person name="Yun M.H."/>
        </authorList>
    </citation>
    <scope>NUCLEOTIDE SEQUENCE</scope>
    <source>
        <strain evidence="5">20211129_DDA</strain>
        <tissue evidence="5">Liver</tissue>
    </source>
</reference>
<evidence type="ECO:0000313" key="5">
    <source>
        <dbReference type="EMBL" id="KAJ1172729.1"/>
    </source>
</evidence>